<dbReference type="InterPro" id="IPR024973">
    <property type="entry name" value="ESPR"/>
</dbReference>
<reference evidence="2" key="2">
    <citation type="journal article" date="2023" name="Plant Pathol.">
        <title>Dismantling and reorganizing Pseudomonas marginalis sensu#lato.</title>
        <authorList>
            <person name="Sawada H."/>
            <person name="Fujikawa T."/>
            <person name="Satou M."/>
        </authorList>
    </citation>
    <scope>NUCLEOTIDE SEQUENCE</scope>
    <source>
        <strain evidence="2">MAFF 301350</strain>
    </source>
</reference>
<protein>
    <submittedName>
        <fullName evidence="2">ESPR domain-containing protein</fullName>
    </submittedName>
</protein>
<sequence>MNKSYKLILNRHLGVFQVAPETAKAAGKGSGIIGTGARLRPLAQAVLLALLGSSSLAMAAPGNCPLIGTGTLSGACQGDSGMPAPAASEDPAGAGTAAATGSGYDYTSSADLTGGQGGAGGTSTTGYGRAGGVGGAGLSGAGSFINNATITGGAGGGWWRRHAGLQCRKRWCGRCRRGRIGPVAEQPGLGHRWCRWHSRLQHPHGLHVPRKRRHWRCSRERQ</sequence>
<dbReference type="Pfam" id="PF13018">
    <property type="entry name" value="ESPR"/>
    <property type="match status" value="1"/>
</dbReference>
<dbReference type="Proteomes" id="UP001106592">
    <property type="component" value="Unassembled WGS sequence"/>
</dbReference>
<proteinExistence type="predicted"/>
<dbReference type="AlphaFoldDB" id="A0A9Q2XNT7"/>
<organism evidence="2 3">
    <name type="scientific">Pseudomonas aegrilactucae</name>
    <dbReference type="NCBI Taxonomy" id="2854028"/>
    <lineage>
        <taxon>Bacteria</taxon>
        <taxon>Pseudomonadati</taxon>
        <taxon>Pseudomonadota</taxon>
        <taxon>Gammaproteobacteria</taxon>
        <taxon>Pseudomonadales</taxon>
        <taxon>Pseudomonadaceae</taxon>
        <taxon>Pseudomonas</taxon>
    </lineage>
</organism>
<dbReference type="EMBL" id="JAHTBI010000109">
    <property type="protein sequence ID" value="MBV6290098.1"/>
    <property type="molecule type" value="Genomic_DNA"/>
</dbReference>
<reference evidence="2" key="1">
    <citation type="journal article" date="2022" name="Int. J. Syst. Evol. Microbiol.">
        <title>Pseudomonas aegrilactucae sp. nov. and Pseudomonas morbosilactucae sp. nov., pathogens causing bacterial rot of lettuce in Japan.</title>
        <authorList>
            <person name="Sawada H."/>
            <person name="Fujikawa T."/>
            <person name="Satou M."/>
        </authorList>
    </citation>
    <scope>NUCLEOTIDE SEQUENCE</scope>
    <source>
        <strain evidence="2">MAFF 301350</strain>
    </source>
</reference>
<evidence type="ECO:0000313" key="3">
    <source>
        <dbReference type="Proteomes" id="UP001106592"/>
    </source>
</evidence>
<accession>A0A9Q2XNT7</accession>
<comment type="caution">
    <text evidence="2">The sequence shown here is derived from an EMBL/GenBank/DDBJ whole genome shotgun (WGS) entry which is preliminary data.</text>
</comment>
<name>A0A9Q2XNT7_9PSED</name>
<evidence type="ECO:0000259" key="1">
    <source>
        <dbReference type="Pfam" id="PF13018"/>
    </source>
</evidence>
<keyword evidence="3" id="KW-1185">Reference proteome</keyword>
<evidence type="ECO:0000313" key="2">
    <source>
        <dbReference type="EMBL" id="MBV6290098.1"/>
    </source>
</evidence>
<gene>
    <name evidence="2" type="ORF">KUO17_24245</name>
</gene>
<feature type="domain" description="ESPR" evidence="1">
    <location>
        <begin position="1"/>
        <end position="43"/>
    </location>
</feature>